<reference evidence="2 3" key="1">
    <citation type="submission" date="2016-10" db="EMBL/GenBank/DDBJ databases">
        <authorList>
            <person name="de Groot N.N."/>
        </authorList>
    </citation>
    <scope>NUCLEOTIDE SEQUENCE [LARGE SCALE GENOMIC DNA]</scope>
    <source>
        <strain evidence="2 3">CGMCC 4.1877</strain>
    </source>
</reference>
<dbReference type="SUPFAM" id="SSF117916">
    <property type="entry name" value="Fe-S cluster assembly (FSCA) domain-like"/>
    <property type="match status" value="1"/>
</dbReference>
<evidence type="ECO:0000259" key="1">
    <source>
        <dbReference type="Pfam" id="PF01883"/>
    </source>
</evidence>
<evidence type="ECO:0000313" key="3">
    <source>
        <dbReference type="Proteomes" id="UP000199614"/>
    </source>
</evidence>
<dbReference type="RefSeq" id="WP_093341263.1">
    <property type="nucleotide sequence ID" value="NZ_FOUY01000009.1"/>
</dbReference>
<sequence>MTAGPALDTASGTVDRQAVWSALGTVLDPELDEPITDLDFVETCTVSPDPDDTANGSFVRVGLRLPTFFCAPNFSFLMVADAYDAVTAIPGVSRAQVTLADHHASAEINGGVAAHAGFVKSFEGSINGSAAAELDELRHTFLSKAALAGQDRVARPLVDAGQGPEELAALTLGELAGTEADTDELTRMRTRREAIGLPAGDDAPLLVHSDGSPVTVEQVPLHLRRARLQRVGIETNGEYCKSLLQIRYAENAPAAAGH</sequence>
<proteinExistence type="predicted"/>
<feature type="domain" description="MIP18 family-like" evidence="1">
    <location>
        <begin position="16"/>
        <end position="97"/>
    </location>
</feature>
<accession>A0A1I4WWR5</accession>
<dbReference type="InterPro" id="IPR034904">
    <property type="entry name" value="FSCA_dom_sf"/>
</dbReference>
<dbReference type="InterPro" id="IPR002744">
    <property type="entry name" value="MIP18-like"/>
</dbReference>
<gene>
    <name evidence="2" type="ORF">SAMN05216207_1009130</name>
</gene>
<dbReference type="STRING" id="260086.SAMN05216207_1009130"/>
<dbReference type="Proteomes" id="UP000199614">
    <property type="component" value="Unassembled WGS sequence"/>
</dbReference>
<name>A0A1I4WWR5_PSUAM</name>
<evidence type="ECO:0000313" key="2">
    <source>
        <dbReference type="EMBL" id="SFN17633.1"/>
    </source>
</evidence>
<keyword evidence="3" id="KW-1185">Reference proteome</keyword>
<organism evidence="2 3">
    <name type="scientific">Pseudonocardia ammonioxydans</name>
    <dbReference type="NCBI Taxonomy" id="260086"/>
    <lineage>
        <taxon>Bacteria</taxon>
        <taxon>Bacillati</taxon>
        <taxon>Actinomycetota</taxon>
        <taxon>Actinomycetes</taxon>
        <taxon>Pseudonocardiales</taxon>
        <taxon>Pseudonocardiaceae</taxon>
        <taxon>Pseudonocardia</taxon>
    </lineage>
</organism>
<dbReference type="OrthoDB" id="153551at2"/>
<dbReference type="EMBL" id="FOUY01000009">
    <property type="protein sequence ID" value="SFN17633.1"/>
    <property type="molecule type" value="Genomic_DNA"/>
</dbReference>
<protein>
    <submittedName>
        <fullName evidence="2">Metal-sulfur cluster biosynthetic enzyme</fullName>
    </submittedName>
</protein>
<dbReference type="AlphaFoldDB" id="A0A1I4WWR5"/>
<dbReference type="Pfam" id="PF01883">
    <property type="entry name" value="FeS_assembly_P"/>
    <property type="match status" value="1"/>
</dbReference>
<dbReference type="Gene3D" id="3.30.300.130">
    <property type="entry name" value="Fe-S cluster assembly (FSCA)"/>
    <property type="match status" value="1"/>
</dbReference>